<feature type="compositionally biased region" description="Low complexity" evidence="1">
    <location>
        <begin position="60"/>
        <end position="82"/>
    </location>
</feature>
<evidence type="ECO:0000313" key="3">
    <source>
        <dbReference type="EMBL" id="MBB5833665.1"/>
    </source>
</evidence>
<dbReference type="GO" id="GO:0015628">
    <property type="term" value="P:protein secretion by the type II secretion system"/>
    <property type="evidence" value="ECO:0007669"/>
    <property type="project" value="TreeGrafter"/>
</dbReference>
<dbReference type="PANTHER" id="PTHR21180:SF32">
    <property type="entry name" value="ENDONUCLEASE_EXONUCLEASE_PHOSPHATASE FAMILY DOMAIN-CONTAINING PROTEIN 1"/>
    <property type="match status" value="1"/>
</dbReference>
<protein>
    <submittedName>
        <fullName evidence="3">Competence protein ComEA</fullName>
    </submittedName>
</protein>
<dbReference type="SMART" id="SM00278">
    <property type="entry name" value="HhH1"/>
    <property type="match status" value="2"/>
</dbReference>
<reference evidence="3 4" key="1">
    <citation type="submission" date="2020-08" db="EMBL/GenBank/DDBJ databases">
        <title>Sequencing the genomes of 1000 actinobacteria strains.</title>
        <authorList>
            <person name="Klenk H.-P."/>
        </authorList>
    </citation>
    <scope>NUCLEOTIDE SEQUENCE [LARGE SCALE GENOMIC DNA]</scope>
    <source>
        <strain evidence="3 4">DSM 28967</strain>
    </source>
</reference>
<gene>
    <name evidence="3" type="ORF">HDA39_000399</name>
</gene>
<dbReference type="InterPro" id="IPR003583">
    <property type="entry name" value="Hlx-hairpin-Hlx_DNA-bd_motif"/>
</dbReference>
<proteinExistence type="predicted"/>
<comment type="caution">
    <text evidence="3">The sequence shown here is derived from an EMBL/GenBank/DDBJ whole genome shotgun (WGS) entry which is preliminary data.</text>
</comment>
<dbReference type="AlphaFoldDB" id="A0A7W9J218"/>
<dbReference type="Pfam" id="PF10531">
    <property type="entry name" value="SLBB"/>
    <property type="match status" value="1"/>
</dbReference>
<dbReference type="PANTHER" id="PTHR21180">
    <property type="entry name" value="ENDONUCLEASE/EXONUCLEASE/PHOSPHATASE FAMILY DOMAIN-CONTAINING PROTEIN 1"/>
    <property type="match status" value="1"/>
</dbReference>
<dbReference type="InterPro" id="IPR004509">
    <property type="entry name" value="Competence_ComEA_HhH"/>
</dbReference>
<sequence>MRGGWIPDTVLPERLRGTRWTVAPRHLIVIALVLAAGLTWAGCSVLRSQPEPIPNRPSETPGLVTGSPVTGPTPPTKATTPPTTLVIHVAGKVRRPGLIHTKSGNRVADALEAAGGALPGADLTTLNLARPLTDGEQILVGTPNQPPPPTTNSTNRPATPTSTGPIDLNTATLDQLDDLPGVGPVLAQRILDYRTEHGRFTTIDQLQEVSGVGTKKYEDLKPHVRI</sequence>
<evidence type="ECO:0000259" key="2">
    <source>
        <dbReference type="SMART" id="SM00278"/>
    </source>
</evidence>
<dbReference type="InterPro" id="IPR010994">
    <property type="entry name" value="RuvA_2-like"/>
</dbReference>
<keyword evidence="4" id="KW-1185">Reference proteome</keyword>
<dbReference type="GO" id="GO:0003677">
    <property type="term" value="F:DNA binding"/>
    <property type="evidence" value="ECO:0007669"/>
    <property type="project" value="InterPro"/>
</dbReference>
<feature type="region of interest" description="Disordered" evidence="1">
    <location>
        <begin position="137"/>
        <end position="166"/>
    </location>
</feature>
<organism evidence="3 4">
    <name type="scientific">Kribbella italica</name>
    <dbReference type="NCBI Taxonomy" id="1540520"/>
    <lineage>
        <taxon>Bacteria</taxon>
        <taxon>Bacillati</taxon>
        <taxon>Actinomycetota</taxon>
        <taxon>Actinomycetes</taxon>
        <taxon>Propionibacteriales</taxon>
        <taxon>Kribbellaceae</taxon>
        <taxon>Kribbella</taxon>
    </lineage>
</organism>
<dbReference type="Gene3D" id="1.10.150.320">
    <property type="entry name" value="Photosystem II 12 kDa extrinsic protein"/>
    <property type="match status" value="1"/>
</dbReference>
<dbReference type="Proteomes" id="UP000549971">
    <property type="component" value="Unassembled WGS sequence"/>
</dbReference>
<feature type="compositionally biased region" description="Low complexity" evidence="1">
    <location>
        <begin position="151"/>
        <end position="163"/>
    </location>
</feature>
<dbReference type="InterPro" id="IPR019554">
    <property type="entry name" value="Soluble_ligand-bd"/>
</dbReference>
<evidence type="ECO:0000256" key="1">
    <source>
        <dbReference type="SAM" id="MobiDB-lite"/>
    </source>
</evidence>
<dbReference type="EMBL" id="JACHMY010000001">
    <property type="protein sequence ID" value="MBB5833665.1"/>
    <property type="molecule type" value="Genomic_DNA"/>
</dbReference>
<dbReference type="GO" id="GO:0006281">
    <property type="term" value="P:DNA repair"/>
    <property type="evidence" value="ECO:0007669"/>
    <property type="project" value="InterPro"/>
</dbReference>
<dbReference type="NCBIfam" id="TIGR00426">
    <property type="entry name" value="competence protein ComEA helix-hairpin-helix repeat region"/>
    <property type="match status" value="1"/>
</dbReference>
<accession>A0A7W9J218</accession>
<feature type="domain" description="Helix-hairpin-helix DNA-binding motif class 1" evidence="2">
    <location>
        <begin position="174"/>
        <end position="193"/>
    </location>
</feature>
<evidence type="ECO:0000313" key="4">
    <source>
        <dbReference type="Proteomes" id="UP000549971"/>
    </source>
</evidence>
<feature type="region of interest" description="Disordered" evidence="1">
    <location>
        <begin position="51"/>
        <end position="82"/>
    </location>
</feature>
<dbReference type="InterPro" id="IPR051675">
    <property type="entry name" value="Endo/Exo/Phosphatase_dom_1"/>
</dbReference>
<name>A0A7W9J218_9ACTN</name>
<dbReference type="SUPFAM" id="SSF47781">
    <property type="entry name" value="RuvA domain 2-like"/>
    <property type="match status" value="1"/>
</dbReference>
<dbReference type="Gene3D" id="3.10.560.10">
    <property type="entry name" value="Outer membrane lipoprotein wza domain like"/>
    <property type="match status" value="1"/>
</dbReference>
<dbReference type="GO" id="GO:0015627">
    <property type="term" value="C:type II protein secretion system complex"/>
    <property type="evidence" value="ECO:0007669"/>
    <property type="project" value="TreeGrafter"/>
</dbReference>
<feature type="domain" description="Helix-hairpin-helix DNA-binding motif class 1" evidence="2">
    <location>
        <begin position="204"/>
        <end position="223"/>
    </location>
</feature>
<dbReference type="Pfam" id="PF12836">
    <property type="entry name" value="HHH_3"/>
    <property type="match status" value="1"/>
</dbReference>
<dbReference type="RefSeq" id="WP_184793530.1">
    <property type="nucleotide sequence ID" value="NZ_JACHMY010000001.1"/>
</dbReference>